<comment type="pathway">
    <text evidence="8">Carbohydrate degradation; L-arabinose degradation via L-arabinitol; D-xylulose 5-phosphate from L-arabinose (fungal route): step 4/5.</text>
</comment>
<evidence type="ECO:0000256" key="1">
    <source>
        <dbReference type="ARBA" id="ARBA00001947"/>
    </source>
</evidence>
<evidence type="ECO:0000256" key="6">
    <source>
        <dbReference type="ARBA" id="ARBA00023027"/>
    </source>
</evidence>
<evidence type="ECO:0000313" key="13">
    <source>
        <dbReference type="EMBL" id="KAF1946794.1"/>
    </source>
</evidence>
<dbReference type="GO" id="GO:0046526">
    <property type="term" value="F:D-xylulose reductase activity"/>
    <property type="evidence" value="ECO:0007669"/>
    <property type="project" value="UniProtKB-EC"/>
</dbReference>
<evidence type="ECO:0000256" key="5">
    <source>
        <dbReference type="ARBA" id="ARBA00023002"/>
    </source>
</evidence>
<dbReference type="GO" id="GO:0003939">
    <property type="term" value="F:L-iditol 2-dehydrogenase (NAD+) activity"/>
    <property type="evidence" value="ECO:0007669"/>
    <property type="project" value="TreeGrafter"/>
</dbReference>
<dbReference type="PROSITE" id="PS00059">
    <property type="entry name" value="ADH_ZINC"/>
    <property type="match status" value="1"/>
</dbReference>
<gene>
    <name evidence="13" type="ORF">EJ02DRAFT_393125</name>
</gene>
<dbReference type="CDD" id="cd05285">
    <property type="entry name" value="sorbitol_DH"/>
    <property type="match status" value="1"/>
</dbReference>
<evidence type="ECO:0000256" key="7">
    <source>
        <dbReference type="ARBA" id="ARBA00024843"/>
    </source>
</evidence>
<evidence type="ECO:0000313" key="14">
    <source>
        <dbReference type="Proteomes" id="UP000800038"/>
    </source>
</evidence>
<keyword evidence="6" id="KW-0520">NAD</keyword>
<dbReference type="InterPro" id="IPR011032">
    <property type="entry name" value="GroES-like_sf"/>
</dbReference>
<dbReference type="Proteomes" id="UP000800038">
    <property type="component" value="Unassembled WGS sequence"/>
</dbReference>
<dbReference type="InterPro" id="IPR020843">
    <property type="entry name" value="ER"/>
</dbReference>
<dbReference type="GO" id="GO:0006062">
    <property type="term" value="P:sorbitol catabolic process"/>
    <property type="evidence" value="ECO:0007669"/>
    <property type="project" value="TreeGrafter"/>
</dbReference>
<evidence type="ECO:0000256" key="8">
    <source>
        <dbReference type="ARBA" id="ARBA00025713"/>
    </source>
</evidence>
<proteinExistence type="inferred from homology"/>
<evidence type="ECO:0000256" key="9">
    <source>
        <dbReference type="ARBA" id="ARBA00026119"/>
    </source>
</evidence>
<dbReference type="PANTHER" id="PTHR43161">
    <property type="entry name" value="SORBITOL DEHYDROGENASE"/>
    <property type="match status" value="1"/>
</dbReference>
<accession>A0A6A5T407</accession>
<dbReference type="GO" id="GO:0008270">
    <property type="term" value="F:zinc ion binding"/>
    <property type="evidence" value="ECO:0007669"/>
    <property type="project" value="InterPro"/>
</dbReference>
<dbReference type="AlphaFoldDB" id="A0A6A5T407"/>
<dbReference type="Pfam" id="PF08240">
    <property type="entry name" value="ADH_N"/>
    <property type="match status" value="1"/>
</dbReference>
<dbReference type="InterPro" id="IPR036291">
    <property type="entry name" value="NAD(P)-bd_dom_sf"/>
</dbReference>
<protein>
    <recommendedName>
        <fullName evidence="9">D-xylulose reductase</fullName>
        <ecNumber evidence="9">1.1.1.9</ecNumber>
    </recommendedName>
    <alternativeName>
        <fullName evidence="10">Xylitol dehydrogenase A</fullName>
    </alternativeName>
</protein>
<dbReference type="Gene3D" id="3.90.180.10">
    <property type="entry name" value="Medium-chain alcohol dehydrogenases, catalytic domain"/>
    <property type="match status" value="1"/>
</dbReference>
<dbReference type="SUPFAM" id="SSF50129">
    <property type="entry name" value="GroES-like"/>
    <property type="match status" value="1"/>
</dbReference>
<evidence type="ECO:0000256" key="3">
    <source>
        <dbReference type="ARBA" id="ARBA00022723"/>
    </source>
</evidence>
<evidence type="ECO:0000256" key="2">
    <source>
        <dbReference type="ARBA" id="ARBA00008072"/>
    </source>
</evidence>
<evidence type="ECO:0000259" key="12">
    <source>
        <dbReference type="SMART" id="SM00829"/>
    </source>
</evidence>
<dbReference type="PANTHER" id="PTHR43161:SF9">
    <property type="entry name" value="SORBITOL DEHYDROGENASE"/>
    <property type="match status" value="1"/>
</dbReference>
<organism evidence="13 14">
    <name type="scientific">Clathrospora elynae</name>
    <dbReference type="NCBI Taxonomy" id="706981"/>
    <lineage>
        <taxon>Eukaryota</taxon>
        <taxon>Fungi</taxon>
        <taxon>Dikarya</taxon>
        <taxon>Ascomycota</taxon>
        <taxon>Pezizomycotina</taxon>
        <taxon>Dothideomycetes</taxon>
        <taxon>Pleosporomycetidae</taxon>
        <taxon>Pleosporales</taxon>
        <taxon>Diademaceae</taxon>
        <taxon>Clathrospora</taxon>
    </lineage>
</organism>
<keyword evidence="5" id="KW-0560">Oxidoreductase</keyword>
<dbReference type="SMART" id="SM00829">
    <property type="entry name" value="PKS_ER"/>
    <property type="match status" value="1"/>
</dbReference>
<evidence type="ECO:0000256" key="4">
    <source>
        <dbReference type="ARBA" id="ARBA00022833"/>
    </source>
</evidence>
<comment type="function">
    <text evidence="7">Xylitol dehydrogenase which catalyzes the conversion of xylitol to D-xylulose. Xylose is a major component of hemicelluloses such as xylan. Most fungi utilize D-xylose via three enzymatic reactions, xylose reductase (XR), xylitol dehydrogenase (XDH), and xylulokinase, to form xylulose 5-phosphate, which enters pentose phosphate pathway.</text>
</comment>
<keyword evidence="4 11" id="KW-0862">Zinc</keyword>
<dbReference type="InterPro" id="IPR013149">
    <property type="entry name" value="ADH-like_C"/>
</dbReference>
<dbReference type="InterPro" id="IPR002328">
    <property type="entry name" value="ADH_Zn_CS"/>
</dbReference>
<keyword evidence="14" id="KW-1185">Reference proteome</keyword>
<evidence type="ECO:0000256" key="11">
    <source>
        <dbReference type="RuleBase" id="RU361277"/>
    </source>
</evidence>
<sequence>MNNPSIVLYGAKNAKLEDKTVPELAEPHDVLVRINYVGVCGSDVHFWHHGGIGKMVNSSTGIVMGHEASGTIHSIGPSVKSFKPGDRVAIEPGVPCRLCKACKAGTYNLCREMRFAAAPGPPDTQGTLSKYFRSSEDFVYKIPDEMGLDEAVLVEPLAVAVHAVKLGAVKPGETVVVMGSGTIGLLCAAAARQFGAHRVVLVDILEKKLEFAAQYLNFETYCSPTHISAEENAEKLLEKLGLAEDGTDTFGGRVDTVIEASGAASSIETGIHILRPGGKYVQTGLGKPKIEFPIVAMGQKELMVRGCFRYGSGDYELAVSLINKGLIDVKPLISSVTPFEKAPEAWEKTARGEGIKNLIQGVQD</sequence>
<reference evidence="13" key="1">
    <citation type="journal article" date="2020" name="Stud. Mycol.">
        <title>101 Dothideomycetes genomes: a test case for predicting lifestyles and emergence of pathogens.</title>
        <authorList>
            <person name="Haridas S."/>
            <person name="Albert R."/>
            <person name="Binder M."/>
            <person name="Bloem J."/>
            <person name="Labutti K."/>
            <person name="Salamov A."/>
            <person name="Andreopoulos B."/>
            <person name="Baker S."/>
            <person name="Barry K."/>
            <person name="Bills G."/>
            <person name="Bluhm B."/>
            <person name="Cannon C."/>
            <person name="Castanera R."/>
            <person name="Culley D."/>
            <person name="Daum C."/>
            <person name="Ezra D."/>
            <person name="Gonzalez J."/>
            <person name="Henrissat B."/>
            <person name="Kuo A."/>
            <person name="Liang C."/>
            <person name="Lipzen A."/>
            <person name="Lutzoni F."/>
            <person name="Magnuson J."/>
            <person name="Mondo S."/>
            <person name="Nolan M."/>
            <person name="Ohm R."/>
            <person name="Pangilinan J."/>
            <person name="Park H.-J."/>
            <person name="Ramirez L."/>
            <person name="Alfaro M."/>
            <person name="Sun H."/>
            <person name="Tritt A."/>
            <person name="Yoshinaga Y."/>
            <person name="Zwiers L.-H."/>
            <person name="Turgeon B."/>
            <person name="Goodwin S."/>
            <person name="Spatafora J."/>
            <person name="Crous P."/>
            <person name="Grigoriev I."/>
        </authorList>
    </citation>
    <scope>NUCLEOTIDE SEQUENCE</scope>
    <source>
        <strain evidence="13">CBS 161.51</strain>
    </source>
</reference>
<evidence type="ECO:0000256" key="10">
    <source>
        <dbReference type="ARBA" id="ARBA00030139"/>
    </source>
</evidence>
<dbReference type="Gene3D" id="3.40.50.720">
    <property type="entry name" value="NAD(P)-binding Rossmann-like Domain"/>
    <property type="match status" value="1"/>
</dbReference>
<dbReference type="SUPFAM" id="SSF51735">
    <property type="entry name" value="NAD(P)-binding Rossmann-fold domains"/>
    <property type="match status" value="1"/>
</dbReference>
<dbReference type="FunFam" id="3.40.50.720:FF:000068">
    <property type="entry name" value="Sorbitol dehydrogenase"/>
    <property type="match status" value="1"/>
</dbReference>
<dbReference type="EC" id="1.1.1.9" evidence="9"/>
<dbReference type="Pfam" id="PF00107">
    <property type="entry name" value="ADH_zinc_N"/>
    <property type="match status" value="1"/>
</dbReference>
<comment type="cofactor">
    <cofactor evidence="1 11">
        <name>Zn(2+)</name>
        <dbReference type="ChEBI" id="CHEBI:29105"/>
    </cofactor>
</comment>
<dbReference type="OrthoDB" id="3941538at2759"/>
<dbReference type="InterPro" id="IPR045306">
    <property type="entry name" value="SDH-like"/>
</dbReference>
<keyword evidence="3 11" id="KW-0479">Metal-binding</keyword>
<dbReference type="EMBL" id="ML976001">
    <property type="protein sequence ID" value="KAF1946794.1"/>
    <property type="molecule type" value="Genomic_DNA"/>
</dbReference>
<name>A0A6A5T407_9PLEO</name>
<comment type="similarity">
    <text evidence="2 11">Belongs to the zinc-containing alcohol dehydrogenase family.</text>
</comment>
<dbReference type="InterPro" id="IPR013154">
    <property type="entry name" value="ADH-like_N"/>
</dbReference>
<feature type="domain" description="Enoyl reductase (ER)" evidence="12">
    <location>
        <begin position="10"/>
        <end position="359"/>
    </location>
</feature>